<accession>A0A6J4J5S9</accession>
<dbReference type="EMBL" id="CADCTO010000373">
    <property type="protein sequence ID" value="CAA9269151.1"/>
    <property type="molecule type" value="Genomic_DNA"/>
</dbReference>
<proteinExistence type="predicted"/>
<name>A0A6J4J5S9_9BACT</name>
<reference evidence="1" key="1">
    <citation type="submission" date="2020-02" db="EMBL/GenBank/DDBJ databases">
        <authorList>
            <person name="Meier V. D."/>
        </authorList>
    </citation>
    <scope>NUCLEOTIDE SEQUENCE</scope>
    <source>
        <strain evidence="1">AVDCRST_MAG63</strain>
    </source>
</reference>
<dbReference type="AlphaFoldDB" id="A0A6J4J5S9"/>
<gene>
    <name evidence="1" type="ORF">AVDCRST_MAG63-2844</name>
</gene>
<sequence>MLNQCGDRDEAELAEAAERGHALYEQALKTVLEPDENGHTVAIHPDTGDYLVALDWTKAWQTLRGRHADGLIMTLTIGEQTRNHHHCRMFCSEHVTHHR</sequence>
<organism evidence="1">
    <name type="scientific">uncultured Armatimonadetes bacterium</name>
    <dbReference type="NCBI Taxonomy" id="157466"/>
    <lineage>
        <taxon>Bacteria</taxon>
        <taxon>Bacillati</taxon>
        <taxon>Armatimonadota</taxon>
        <taxon>environmental samples</taxon>
    </lineage>
</organism>
<protein>
    <submittedName>
        <fullName evidence="1">Uncharacterized protein</fullName>
    </submittedName>
</protein>
<evidence type="ECO:0000313" key="1">
    <source>
        <dbReference type="EMBL" id="CAA9269151.1"/>
    </source>
</evidence>